<dbReference type="EMBL" id="DXBS01000028">
    <property type="protein sequence ID" value="HIZ24102.1"/>
    <property type="molecule type" value="Genomic_DNA"/>
</dbReference>
<gene>
    <name evidence="3" type="ORF">H9812_01300</name>
</gene>
<comment type="function">
    <text evidence="1">May bind long-chain fatty acids, such as palmitate, and may play a role in lipid transport or fatty acid metabolism.</text>
</comment>
<dbReference type="SUPFAM" id="SSF82549">
    <property type="entry name" value="DAK1/DegV-like"/>
    <property type="match status" value="1"/>
</dbReference>
<dbReference type="NCBIfam" id="TIGR00762">
    <property type="entry name" value="DegV"/>
    <property type="match status" value="1"/>
</dbReference>
<organism evidence="3 4">
    <name type="scientific">Candidatus Gallimonas intestinigallinarum</name>
    <dbReference type="NCBI Taxonomy" id="2838604"/>
    <lineage>
        <taxon>Bacteria</taxon>
        <taxon>Bacillati</taxon>
        <taxon>Bacillota</taxon>
        <taxon>Clostridia</taxon>
        <taxon>Candidatus Gallimonas</taxon>
    </lineage>
</organism>
<dbReference type="PROSITE" id="PS51482">
    <property type="entry name" value="DEGV"/>
    <property type="match status" value="1"/>
</dbReference>
<evidence type="ECO:0000256" key="2">
    <source>
        <dbReference type="ARBA" id="ARBA00023121"/>
    </source>
</evidence>
<reference evidence="3" key="2">
    <citation type="submission" date="2021-04" db="EMBL/GenBank/DDBJ databases">
        <authorList>
            <person name="Gilroy R."/>
        </authorList>
    </citation>
    <scope>NUCLEOTIDE SEQUENCE</scope>
    <source>
        <strain evidence="3">CHK33-5263</strain>
    </source>
</reference>
<accession>A0A9D2DVM3</accession>
<reference evidence="3" key="1">
    <citation type="journal article" date="2021" name="PeerJ">
        <title>Extensive microbial diversity within the chicken gut microbiome revealed by metagenomics and culture.</title>
        <authorList>
            <person name="Gilroy R."/>
            <person name="Ravi A."/>
            <person name="Getino M."/>
            <person name="Pursley I."/>
            <person name="Horton D.L."/>
            <person name="Alikhan N.F."/>
            <person name="Baker D."/>
            <person name="Gharbi K."/>
            <person name="Hall N."/>
            <person name="Watson M."/>
            <person name="Adriaenssens E.M."/>
            <person name="Foster-Nyarko E."/>
            <person name="Jarju S."/>
            <person name="Secka A."/>
            <person name="Antonio M."/>
            <person name="Oren A."/>
            <person name="Chaudhuri R.R."/>
            <person name="La Ragione R."/>
            <person name="Hildebrand F."/>
            <person name="Pallen M.J."/>
        </authorList>
    </citation>
    <scope>NUCLEOTIDE SEQUENCE</scope>
    <source>
        <strain evidence="3">CHK33-5263</strain>
    </source>
</reference>
<proteinExistence type="predicted"/>
<name>A0A9D2DVM3_9FIRM</name>
<protein>
    <submittedName>
        <fullName evidence="3">DegV family protein</fullName>
    </submittedName>
</protein>
<dbReference type="AlphaFoldDB" id="A0A9D2DVM3"/>
<dbReference type="InterPro" id="IPR043168">
    <property type="entry name" value="DegV_C"/>
</dbReference>
<dbReference type="Pfam" id="PF02645">
    <property type="entry name" value="DegV"/>
    <property type="match status" value="1"/>
</dbReference>
<evidence type="ECO:0000313" key="3">
    <source>
        <dbReference type="EMBL" id="HIZ24102.1"/>
    </source>
</evidence>
<evidence type="ECO:0000256" key="1">
    <source>
        <dbReference type="ARBA" id="ARBA00003238"/>
    </source>
</evidence>
<dbReference type="InterPro" id="IPR050270">
    <property type="entry name" value="DegV_domain_contain"/>
</dbReference>
<dbReference type="PANTHER" id="PTHR33434">
    <property type="entry name" value="DEGV DOMAIN-CONTAINING PROTEIN DR_1986-RELATED"/>
    <property type="match status" value="1"/>
</dbReference>
<dbReference type="Proteomes" id="UP000824044">
    <property type="component" value="Unassembled WGS sequence"/>
</dbReference>
<evidence type="ECO:0000313" key="4">
    <source>
        <dbReference type="Proteomes" id="UP000824044"/>
    </source>
</evidence>
<keyword evidence="2" id="KW-0446">Lipid-binding</keyword>
<comment type="caution">
    <text evidence="3">The sequence shown here is derived from an EMBL/GenBank/DDBJ whole genome shotgun (WGS) entry which is preliminary data.</text>
</comment>
<dbReference type="PANTHER" id="PTHR33434:SF3">
    <property type="entry name" value="DEGV DOMAIN-CONTAINING PROTEIN YITS"/>
    <property type="match status" value="1"/>
</dbReference>
<sequence>MYKFTLSTDSTCDLYHDFIVENDIKFVPLTFTMEKDGKMEDHLDNFTEYSQYVDFYNQLRAGGFSRTSMLNYESHYQHFLKMAQGGAEDVVHFTISSGLSPTKTVAAKAAADVKKDYPKFEVYVVDPLTATVGQGALVRIALDWRNAGKTAQETYDYVNSLRLHIQHFVVANDLYYLKRGGRVSGVSAAVGTMLNIKPILTFDSEGKLQVIDKVKGNKKAIAFIKAKMEKEGPDEHKHVFIVHTDNVPCAKELEEYVKERFGIQPYVSIMGPVIGSHVGPGAFALGYLSKSLRGEI</sequence>
<dbReference type="Gene3D" id="3.40.50.10170">
    <property type="match status" value="1"/>
</dbReference>
<dbReference type="InterPro" id="IPR003797">
    <property type="entry name" value="DegV"/>
</dbReference>
<dbReference type="GO" id="GO:0008289">
    <property type="term" value="F:lipid binding"/>
    <property type="evidence" value="ECO:0007669"/>
    <property type="project" value="UniProtKB-KW"/>
</dbReference>
<dbReference type="Gene3D" id="3.30.1180.10">
    <property type="match status" value="1"/>
</dbReference>